<dbReference type="NCBIfam" id="TIGR00585">
    <property type="entry name" value="mutl"/>
    <property type="match status" value="1"/>
</dbReference>
<dbReference type="InterPro" id="IPR002099">
    <property type="entry name" value="MutL/Mlh/PMS"/>
</dbReference>
<evidence type="ECO:0000259" key="7">
    <source>
        <dbReference type="SMART" id="SM00853"/>
    </source>
</evidence>
<evidence type="ECO:0000256" key="4">
    <source>
        <dbReference type="ARBA" id="ARBA00023204"/>
    </source>
</evidence>
<organism evidence="9 10">
    <name type="scientific">Xanthomonas translucens pv. translucens DSM 18974</name>
    <dbReference type="NCBI Taxonomy" id="1261556"/>
    <lineage>
        <taxon>Bacteria</taxon>
        <taxon>Pseudomonadati</taxon>
        <taxon>Pseudomonadota</taxon>
        <taxon>Gammaproteobacteria</taxon>
        <taxon>Lysobacterales</taxon>
        <taxon>Lysobacteraceae</taxon>
        <taxon>Xanthomonas</taxon>
        <taxon>Xanthomonas translucens group</taxon>
    </lineage>
</organism>
<proteinExistence type="inferred from homology"/>
<feature type="domain" description="DNA mismatch repair protein S5" evidence="8">
    <location>
        <begin position="224"/>
        <end position="342"/>
    </location>
</feature>
<dbReference type="PATRIC" id="fig|1261556.5.peg.1704"/>
<dbReference type="Pfam" id="PF08676">
    <property type="entry name" value="MutL_C"/>
    <property type="match status" value="1"/>
</dbReference>
<dbReference type="InterPro" id="IPR042121">
    <property type="entry name" value="MutL_C_regsub"/>
</dbReference>
<gene>
    <name evidence="5 9" type="primary">mutL</name>
    <name evidence="9" type="ORF">BN444_03790</name>
</gene>
<feature type="compositionally biased region" description="Gly residues" evidence="6">
    <location>
        <begin position="375"/>
        <end position="385"/>
    </location>
</feature>
<protein>
    <recommendedName>
        <fullName evidence="2 5">DNA mismatch repair protein MutL</fullName>
    </recommendedName>
</protein>
<dbReference type="Pfam" id="PF13589">
    <property type="entry name" value="HATPase_c_3"/>
    <property type="match status" value="1"/>
</dbReference>
<dbReference type="GO" id="GO:0005524">
    <property type="term" value="F:ATP binding"/>
    <property type="evidence" value="ECO:0007669"/>
    <property type="project" value="InterPro"/>
</dbReference>
<dbReference type="Gene3D" id="3.30.1540.20">
    <property type="entry name" value="MutL, C-terminal domain, dimerisation subdomain"/>
    <property type="match status" value="1"/>
</dbReference>
<dbReference type="CDD" id="cd16926">
    <property type="entry name" value="HATPase_MutL-MLH-PMS-like"/>
    <property type="match status" value="1"/>
</dbReference>
<dbReference type="InterPro" id="IPR014762">
    <property type="entry name" value="DNA_mismatch_repair_CS"/>
</dbReference>
<dbReference type="HAMAP" id="MF_00149">
    <property type="entry name" value="DNA_mis_repair"/>
    <property type="match status" value="1"/>
</dbReference>
<dbReference type="InterPro" id="IPR037198">
    <property type="entry name" value="MutL_C_sf"/>
</dbReference>
<evidence type="ECO:0000313" key="9">
    <source>
        <dbReference type="EMBL" id="SCB04386.1"/>
    </source>
</evidence>
<dbReference type="GO" id="GO:0030983">
    <property type="term" value="F:mismatched DNA binding"/>
    <property type="evidence" value="ECO:0007669"/>
    <property type="project" value="InterPro"/>
</dbReference>
<feature type="domain" description="MutL C-terminal dimerisation" evidence="7">
    <location>
        <begin position="450"/>
        <end position="593"/>
    </location>
</feature>
<evidence type="ECO:0000259" key="8">
    <source>
        <dbReference type="SMART" id="SM01340"/>
    </source>
</evidence>
<dbReference type="FunFam" id="3.30.230.10:FF:000013">
    <property type="entry name" value="DNA mismatch repair endonuclease MutL"/>
    <property type="match status" value="1"/>
</dbReference>
<dbReference type="SMART" id="SM00853">
    <property type="entry name" value="MutL_C"/>
    <property type="match status" value="1"/>
</dbReference>
<dbReference type="GO" id="GO:0016887">
    <property type="term" value="F:ATP hydrolysis activity"/>
    <property type="evidence" value="ECO:0007669"/>
    <property type="project" value="InterPro"/>
</dbReference>
<reference evidence="10" key="1">
    <citation type="submission" date="2016-07" db="EMBL/GenBank/DDBJ databases">
        <authorList>
            <person name="Jaenicke Sebastian"/>
        </authorList>
    </citation>
    <scope>NUCLEOTIDE SEQUENCE [LARGE SCALE GENOMIC DNA]</scope>
</reference>
<dbReference type="EMBL" id="LT604072">
    <property type="protein sequence ID" value="SCB04386.1"/>
    <property type="molecule type" value="Genomic_DNA"/>
</dbReference>
<keyword evidence="3 5" id="KW-0227">DNA damage</keyword>
<dbReference type="GO" id="GO:0032300">
    <property type="term" value="C:mismatch repair complex"/>
    <property type="evidence" value="ECO:0007669"/>
    <property type="project" value="InterPro"/>
</dbReference>
<dbReference type="AlphaFoldDB" id="A0A1C3TME1"/>
<dbReference type="SUPFAM" id="SSF118116">
    <property type="entry name" value="DNA mismatch repair protein MutL"/>
    <property type="match status" value="1"/>
</dbReference>
<dbReference type="SMART" id="SM01340">
    <property type="entry name" value="DNA_mis_repair"/>
    <property type="match status" value="1"/>
</dbReference>
<dbReference type="PROSITE" id="PS00058">
    <property type="entry name" value="DNA_MISMATCH_REPAIR_1"/>
    <property type="match status" value="1"/>
</dbReference>
<dbReference type="CDD" id="cd03482">
    <property type="entry name" value="MutL_Trans_MutL"/>
    <property type="match status" value="1"/>
</dbReference>
<dbReference type="InterPro" id="IPR038973">
    <property type="entry name" value="MutL/Mlh/Pms-like"/>
</dbReference>
<name>A0A1C3TME1_XANCT</name>
<dbReference type="InterPro" id="IPR036890">
    <property type="entry name" value="HATPase_C_sf"/>
</dbReference>
<evidence type="ECO:0000256" key="2">
    <source>
        <dbReference type="ARBA" id="ARBA00021975"/>
    </source>
</evidence>
<comment type="similarity">
    <text evidence="1 5">Belongs to the DNA mismatch repair MutL/HexB family.</text>
</comment>
<dbReference type="InterPro" id="IPR020568">
    <property type="entry name" value="Ribosomal_Su5_D2-typ_SF"/>
</dbReference>
<evidence type="ECO:0000256" key="1">
    <source>
        <dbReference type="ARBA" id="ARBA00006082"/>
    </source>
</evidence>
<dbReference type="Gene3D" id="3.30.1370.100">
    <property type="entry name" value="MutL, C-terminal domain, regulatory subdomain"/>
    <property type="match status" value="1"/>
</dbReference>
<dbReference type="Pfam" id="PF01119">
    <property type="entry name" value="DNA_mis_repair"/>
    <property type="match status" value="1"/>
</dbReference>
<dbReference type="NCBIfam" id="NF000949">
    <property type="entry name" value="PRK00095.1-2"/>
    <property type="match status" value="1"/>
</dbReference>
<dbReference type="FunFam" id="3.30.565.10:FF:000003">
    <property type="entry name" value="DNA mismatch repair endonuclease MutL"/>
    <property type="match status" value="1"/>
</dbReference>
<dbReference type="SUPFAM" id="SSF54211">
    <property type="entry name" value="Ribosomal protein S5 domain 2-like"/>
    <property type="match status" value="1"/>
</dbReference>
<dbReference type="FunFam" id="3.30.1370.100:FF:000005">
    <property type="entry name" value="DNA mismatch repair protein MutL"/>
    <property type="match status" value="1"/>
</dbReference>
<evidence type="ECO:0000313" key="10">
    <source>
        <dbReference type="Proteomes" id="UP000093071"/>
    </source>
</evidence>
<comment type="function">
    <text evidence="5">This protein is involved in the repair of mismatches in DNA. It is required for dam-dependent methyl-directed DNA mismatch repair. May act as a 'molecular matchmaker', a protein that promotes the formation of a stable complex between two or more DNA-binding proteins in an ATP-dependent manner without itself being part of a final effector complex.</text>
</comment>
<dbReference type="SUPFAM" id="SSF55874">
    <property type="entry name" value="ATPase domain of HSP90 chaperone/DNA topoisomerase II/histidine kinase"/>
    <property type="match status" value="1"/>
</dbReference>
<dbReference type="InterPro" id="IPR020667">
    <property type="entry name" value="DNA_mismatch_repair_MutL"/>
</dbReference>
<evidence type="ECO:0000256" key="6">
    <source>
        <dbReference type="SAM" id="MobiDB-lite"/>
    </source>
</evidence>
<dbReference type="Proteomes" id="UP000093071">
    <property type="component" value="Chromosome I"/>
</dbReference>
<dbReference type="InterPro" id="IPR014790">
    <property type="entry name" value="MutL_C"/>
</dbReference>
<evidence type="ECO:0000256" key="3">
    <source>
        <dbReference type="ARBA" id="ARBA00022763"/>
    </source>
</evidence>
<dbReference type="GO" id="GO:0140664">
    <property type="term" value="F:ATP-dependent DNA damage sensor activity"/>
    <property type="evidence" value="ECO:0007669"/>
    <property type="project" value="InterPro"/>
</dbReference>
<feature type="region of interest" description="Disordered" evidence="6">
    <location>
        <begin position="366"/>
        <end position="388"/>
    </location>
</feature>
<dbReference type="InterPro" id="IPR014721">
    <property type="entry name" value="Ribsml_uS5_D2-typ_fold_subgr"/>
</dbReference>
<accession>A0A1C3TME1</accession>
<sequence>MRALRVHAAAQAGGGMSIRQLPDILINQIAAGEVVERPASVVKELVENALDAGARRVDIDLEEGGVRLIRIRDDGGGIPPEELPLAVSRHATSKIASLDDLESVGTLGFRGEALPSIASVSRFILASRRPGDAHGAALQVDGGKVGQVQPRAQAPGTTVEVRELFYNVPARRKFLRAERTELGHIEEWLRSLALARPDVELRVSHNGKPSRRYKPGDLYSDARLGETLGEDFARQALRVDHSGAGLRLHGWIAQPHYSRASADQQYLYVNGRSVRDRSVAHAVKMAYGDVLFHGRQPAYVLFLELEPARVDVNVHPAKHEVRFRDARLIHDFVYRTLQDALAQTRAGSTPTAGDAAQAAPLGYAGGASPMSGNPSGSGGSGGQGYGAQWRPAQSPLGLRVNEAPAAYAALYAAPAGAADAATGLPLQAQDAAGGLPATSADSGVPPLGYAIAQLHGIYILAENAEGLIVVDMHAAHERIGYERLKNAHDGIGLHAQPLLVPITLAVGERDADTAEREAETLAALGFEITRSGPQSLHVRSIPALLAQAEPEALLRDVLTDLREHGHSRRVAGARDELLSTMACHGAVRANRRLTVPEMNALLRDMEATERSGQCNHGRPTWARFTLGEIDRWFLRGR</sequence>
<dbReference type="PANTHER" id="PTHR10073">
    <property type="entry name" value="DNA MISMATCH REPAIR PROTEIN MLH, PMS, MUTL"/>
    <property type="match status" value="1"/>
</dbReference>
<dbReference type="PANTHER" id="PTHR10073:SF12">
    <property type="entry name" value="DNA MISMATCH REPAIR PROTEIN MLH1"/>
    <property type="match status" value="1"/>
</dbReference>
<dbReference type="InterPro" id="IPR042120">
    <property type="entry name" value="MutL_C_dimsub"/>
</dbReference>
<evidence type="ECO:0000256" key="5">
    <source>
        <dbReference type="HAMAP-Rule" id="MF_00149"/>
    </source>
</evidence>
<dbReference type="InterPro" id="IPR013507">
    <property type="entry name" value="DNA_mismatch_S5_2-like"/>
</dbReference>
<keyword evidence="4 5" id="KW-0234">DNA repair</keyword>
<dbReference type="Gene3D" id="3.30.565.10">
    <property type="entry name" value="Histidine kinase-like ATPase, C-terminal domain"/>
    <property type="match status" value="1"/>
</dbReference>
<dbReference type="Gene3D" id="3.30.230.10">
    <property type="match status" value="1"/>
</dbReference>
<dbReference type="GO" id="GO:0006298">
    <property type="term" value="P:mismatch repair"/>
    <property type="evidence" value="ECO:0007669"/>
    <property type="project" value="UniProtKB-UniRule"/>
</dbReference>